<gene>
    <name evidence="7" type="ORF">SAMN05660350_05080</name>
</gene>
<keyword evidence="2" id="KW-1003">Cell membrane</keyword>
<reference evidence="7 8" key="1">
    <citation type="submission" date="2016-12" db="EMBL/GenBank/DDBJ databases">
        <authorList>
            <person name="Song W.-J."/>
            <person name="Kurnit D.M."/>
        </authorList>
    </citation>
    <scope>NUCLEOTIDE SEQUENCE [LARGE SCALE GENOMIC DNA]</scope>
    <source>
        <strain evidence="7 8">DSM 43162</strain>
    </source>
</reference>
<evidence type="ECO:0000256" key="3">
    <source>
        <dbReference type="ARBA" id="ARBA00022692"/>
    </source>
</evidence>
<dbReference type="EMBL" id="FRDM01000110">
    <property type="protein sequence ID" value="SHN89085.1"/>
    <property type="molecule type" value="Genomic_DNA"/>
</dbReference>
<evidence type="ECO:0000313" key="8">
    <source>
        <dbReference type="Proteomes" id="UP000184428"/>
    </source>
</evidence>
<sequence>GQLSTILMGSAYGREFQALPNAVVTACGFAGNCIGTAAAFLSGDVVVYAWAAAGWNAVALVAIATAVHTRIARLHPARPSWATLKELASFGLKGQSLLVAELIVIQASKILLGVASGAAAAGAYELGSRLALGFRTLGGLFTGALTAPFTRSFSERGLTGAMEHAERLTTRVAALSIVPPLLGLALAPAFLSLWLRHYEALTLAAMVGLCLAFTTDSLTGVQGVVADAIGRPGLRAKAAIVTAVLSMGLGAPLLLIFGPMGLMAGIVAAIILGSAYSIALVQPAVGSTQRRYYRLIAGPLVLGLTATVLSFLSTAWLRTDNRLEAALAVAVGCVVFLGFYLSTAVLRGYLPRHYFTWRLR</sequence>
<dbReference type="PANTHER" id="PTHR30250:SF26">
    <property type="entry name" value="PSMA PROTEIN"/>
    <property type="match status" value="1"/>
</dbReference>
<evidence type="ECO:0000313" key="7">
    <source>
        <dbReference type="EMBL" id="SHN89085.1"/>
    </source>
</evidence>
<feature type="transmembrane region" description="Helical" evidence="6">
    <location>
        <begin position="238"/>
        <end position="257"/>
    </location>
</feature>
<evidence type="ECO:0000256" key="2">
    <source>
        <dbReference type="ARBA" id="ARBA00022475"/>
    </source>
</evidence>
<feature type="transmembrane region" description="Helical" evidence="6">
    <location>
        <begin position="172"/>
        <end position="195"/>
    </location>
</feature>
<name>A0A1M7V1M8_9ACTN</name>
<feature type="non-terminal residue" evidence="7">
    <location>
        <position position="1"/>
    </location>
</feature>
<protein>
    <submittedName>
        <fullName evidence="7">Polysaccharide biosynthesis C-terminal domain-containing protein</fullName>
    </submittedName>
</protein>
<evidence type="ECO:0000256" key="5">
    <source>
        <dbReference type="ARBA" id="ARBA00023136"/>
    </source>
</evidence>
<feature type="transmembrane region" description="Helical" evidence="6">
    <location>
        <begin position="325"/>
        <end position="350"/>
    </location>
</feature>
<evidence type="ECO:0000256" key="1">
    <source>
        <dbReference type="ARBA" id="ARBA00004651"/>
    </source>
</evidence>
<dbReference type="AlphaFoldDB" id="A0A1M7V1M8"/>
<feature type="transmembrane region" description="Helical" evidence="6">
    <location>
        <begin position="47"/>
        <end position="68"/>
    </location>
</feature>
<keyword evidence="5 6" id="KW-0472">Membrane</keyword>
<proteinExistence type="predicted"/>
<dbReference type="GO" id="GO:0005886">
    <property type="term" value="C:plasma membrane"/>
    <property type="evidence" value="ECO:0007669"/>
    <property type="project" value="UniProtKB-SubCell"/>
</dbReference>
<organism evidence="7 8">
    <name type="scientific">Geodermatophilus obscurus</name>
    <dbReference type="NCBI Taxonomy" id="1861"/>
    <lineage>
        <taxon>Bacteria</taxon>
        <taxon>Bacillati</taxon>
        <taxon>Actinomycetota</taxon>
        <taxon>Actinomycetes</taxon>
        <taxon>Geodermatophilales</taxon>
        <taxon>Geodermatophilaceae</taxon>
        <taxon>Geodermatophilus</taxon>
    </lineage>
</organism>
<dbReference type="InterPro" id="IPR050833">
    <property type="entry name" value="Poly_Biosynth_Transport"/>
</dbReference>
<feature type="transmembrane region" description="Helical" evidence="6">
    <location>
        <begin position="201"/>
        <end position="226"/>
    </location>
</feature>
<dbReference type="GO" id="GO:1901605">
    <property type="term" value="P:alpha-amino acid metabolic process"/>
    <property type="evidence" value="ECO:0007669"/>
    <property type="project" value="UniProtKB-ARBA"/>
</dbReference>
<evidence type="ECO:0000256" key="4">
    <source>
        <dbReference type="ARBA" id="ARBA00022989"/>
    </source>
</evidence>
<feature type="transmembrane region" description="Helical" evidence="6">
    <location>
        <begin position="263"/>
        <end position="281"/>
    </location>
</feature>
<keyword evidence="3 6" id="KW-0812">Transmembrane</keyword>
<dbReference type="Proteomes" id="UP000184428">
    <property type="component" value="Unassembled WGS sequence"/>
</dbReference>
<evidence type="ECO:0000256" key="6">
    <source>
        <dbReference type="SAM" id="Phobius"/>
    </source>
</evidence>
<feature type="transmembrane region" description="Helical" evidence="6">
    <location>
        <begin position="21"/>
        <end position="41"/>
    </location>
</feature>
<comment type="subcellular location">
    <subcellularLocation>
        <location evidence="1">Cell membrane</location>
        <topology evidence="1">Multi-pass membrane protein</topology>
    </subcellularLocation>
</comment>
<keyword evidence="4 6" id="KW-1133">Transmembrane helix</keyword>
<dbReference type="InterPro" id="IPR036052">
    <property type="entry name" value="TrpB-like_PALP_sf"/>
</dbReference>
<accession>A0A1M7V1M8</accession>
<dbReference type="PANTHER" id="PTHR30250">
    <property type="entry name" value="PST FAMILY PREDICTED COLANIC ACID TRANSPORTER"/>
    <property type="match status" value="1"/>
</dbReference>
<dbReference type="SUPFAM" id="SSF53686">
    <property type="entry name" value="Tryptophan synthase beta subunit-like PLP-dependent enzymes"/>
    <property type="match status" value="1"/>
</dbReference>
<feature type="transmembrane region" description="Helical" evidence="6">
    <location>
        <begin position="293"/>
        <end position="313"/>
    </location>
</feature>
<feature type="non-terminal residue" evidence="7">
    <location>
        <position position="360"/>
    </location>
</feature>